<feature type="signal peptide" evidence="1">
    <location>
        <begin position="1"/>
        <end position="26"/>
    </location>
</feature>
<dbReference type="AlphaFoldDB" id="A0A2S8F4F8"/>
<dbReference type="RefSeq" id="WP_105359955.1">
    <property type="nucleotide sequence ID" value="NZ_PUIB01000029.1"/>
</dbReference>
<organism evidence="3 4">
    <name type="scientific">Blastopirellula marina</name>
    <dbReference type="NCBI Taxonomy" id="124"/>
    <lineage>
        <taxon>Bacteria</taxon>
        <taxon>Pseudomonadati</taxon>
        <taxon>Planctomycetota</taxon>
        <taxon>Planctomycetia</taxon>
        <taxon>Pirellulales</taxon>
        <taxon>Pirellulaceae</taxon>
        <taxon>Blastopirellula</taxon>
    </lineage>
</organism>
<reference evidence="3 4" key="1">
    <citation type="submission" date="2018-02" db="EMBL/GenBank/DDBJ databases">
        <title>Comparative genomes isolates from brazilian mangrove.</title>
        <authorList>
            <person name="Araujo J.E."/>
            <person name="Taketani R.G."/>
            <person name="Silva M.C.P."/>
            <person name="Loureco M.V."/>
            <person name="Andreote F.D."/>
        </authorList>
    </citation>
    <scope>NUCLEOTIDE SEQUENCE [LARGE SCALE GENOMIC DNA]</scope>
    <source>
        <strain evidence="3 4">NAP PRIS-MGV</strain>
    </source>
</reference>
<dbReference type="Proteomes" id="UP000239388">
    <property type="component" value="Unassembled WGS sequence"/>
</dbReference>
<sequence>MQIRSCGLFLILGLVHSLTQAPVAQAAEWDIESANFQIRTFRGGPSASQLLKQCEALRSDLQQVWLTAEDRGDWSPRCQVYVHATKASYQTAVGRGAAQTSGSSLIQAVRGEIISRRIDLLYDAQKGTSALPHELTHVVLADRFENGRPPRWLDEGVATMADSPEKRMLHHRDCHQALQSGDALRVVQLLRLEQFTSAKQVPAFYGQSLSLVHFLAEQDEPTRLIDFAEAASKRGYDRALREIYQIEGIEELERRWRKYAWEVGPKAPQSLVSFIAP</sequence>
<gene>
    <name evidence="3" type="ORF">C5Y98_29005</name>
</gene>
<accession>A0A2S8F4F8</accession>
<evidence type="ECO:0000259" key="2">
    <source>
        <dbReference type="Pfam" id="PF13485"/>
    </source>
</evidence>
<feature type="chain" id="PRO_5015491178" description="Peptidase MA-like domain-containing protein" evidence="1">
    <location>
        <begin position="27"/>
        <end position="277"/>
    </location>
</feature>
<evidence type="ECO:0000313" key="4">
    <source>
        <dbReference type="Proteomes" id="UP000239388"/>
    </source>
</evidence>
<proteinExistence type="predicted"/>
<dbReference type="InterPro" id="IPR039568">
    <property type="entry name" value="Peptidase_MA-like_dom"/>
</dbReference>
<feature type="domain" description="Peptidase MA-like" evidence="2">
    <location>
        <begin position="125"/>
        <end position="259"/>
    </location>
</feature>
<dbReference type="EMBL" id="PUIB01000029">
    <property type="protein sequence ID" value="PQO26814.1"/>
    <property type="molecule type" value="Genomic_DNA"/>
</dbReference>
<dbReference type="Pfam" id="PF13485">
    <property type="entry name" value="Peptidase_MA_2"/>
    <property type="match status" value="1"/>
</dbReference>
<protein>
    <recommendedName>
        <fullName evidence="2">Peptidase MA-like domain-containing protein</fullName>
    </recommendedName>
</protein>
<dbReference type="OrthoDB" id="260154at2"/>
<keyword evidence="1" id="KW-0732">Signal</keyword>
<comment type="caution">
    <text evidence="3">The sequence shown here is derived from an EMBL/GenBank/DDBJ whole genome shotgun (WGS) entry which is preliminary data.</text>
</comment>
<evidence type="ECO:0000313" key="3">
    <source>
        <dbReference type="EMBL" id="PQO26814.1"/>
    </source>
</evidence>
<evidence type="ECO:0000256" key="1">
    <source>
        <dbReference type="SAM" id="SignalP"/>
    </source>
</evidence>
<name>A0A2S8F4F8_9BACT</name>